<feature type="non-terminal residue" evidence="1">
    <location>
        <position position="47"/>
    </location>
</feature>
<evidence type="ECO:0000313" key="1">
    <source>
        <dbReference type="EMBL" id="SVD94480.1"/>
    </source>
</evidence>
<protein>
    <submittedName>
        <fullName evidence="1">Uncharacterized protein</fullName>
    </submittedName>
</protein>
<sequence length="47" mass="5184">MATTYDIEVTQGSELDLRLNVKNDAGAALTLEGYKLRGVVKHRYGDT</sequence>
<dbReference type="EMBL" id="UINC01183630">
    <property type="protein sequence ID" value="SVD94480.1"/>
    <property type="molecule type" value="Genomic_DNA"/>
</dbReference>
<name>A0A382ZGR7_9ZZZZ</name>
<dbReference type="AlphaFoldDB" id="A0A382ZGR7"/>
<accession>A0A382ZGR7</accession>
<reference evidence="1" key="1">
    <citation type="submission" date="2018-05" db="EMBL/GenBank/DDBJ databases">
        <authorList>
            <person name="Lanie J.A."/>
            <person name="Ng W.-L."/>
            <person name="Kazmierczak K.M."/>
            <person name="Andrzejewski T.M."/>
            <person name="Davidsen T.M."/>
            <person name="Wayne K.J."/>
            <person name="Tettelin H."/>
            <person name="Glass J.I."/>
            <person name="Rusch D."/>
            <person name="Podicherti R."/>
            <person name="Tsui H.-C.T."/>
            <person name="Winkler M.E."/>
        </authorList>
    </citation>
    <scope>NUCLEOTIDE SEQUENCE</scope>
</reference>
<organism evidence="1">
    <name type="scientific">marine metagenome</name>
    <dbReference type="NCBI Taxonomy" id="408172"/>
    <lineage>
        <taxon>unclassified sequences</taxon>
        <taxon>metagenomes</taxon>
        <taxon>ecological metagenomes</taxon>
    </lineage>
</organism>
<gene>
    <name evidence="1" type="ORF">METZ01_LOCUS447334</name>
</gene>
<proteinExistence type="predicted"/>